<evidence type="ECO:0000256" key="14">
    <source>
        <dbReference type="PIRSR" id="PIRSR001365-1"/>
    </source>
</evidence>
<comment type="pathway">
    <text evidence="2 12">Amino-acid biosynthesis; L-lysine biosynthesis via DAP pathway; (S)-tetrahydrodipicolinate from L-aspartate: step 3/4.</text>
</comment>
<evidence type="ECO:0000256" key="12">
    <source>
        <dbReference type="HAMAP-Rule" id="MF_00418"/>
    </source>
</evidence>
<dbReference type="InterPro" id="IPR005263">
    <property type="entry name" value="DapA"/>
</dbReference>
<evidence type="ECO:0000256" key="7">
    <source>
        <dbReference type="ARBA" id="ARBA00022915"/>
    </source>
</evidence>
<accession>K2JIF0</accession>
<dbReference type="SMART" id="SM01130">
    <property type="entry name" value="DHDPS"/>
    <property type="match status" value="1"/>
</dbReference>
<dbReference type="InterPro" id="IPR020624">
    <property type="entry name" value="Schiff_base-form_aldolases_CS"/>
</dbReference>
<comment type="catalytic activity">
    <reaction evidence="11 12">
        <text>L-aspartate 4-semialdehyde + pyruvate = (2S,4S)-4-hydroxy-2,3,4,5-tetrahydrodipicolinate + H2O + H(+)</text>
        <dbReference type="Rhea" id="RHEA:34171"/>
        <dbReference type="ChEBI" id="CHEBI:15361"/>
        <dbReference type="ChEBI" id="CHEBI:15377"/>
        <dbReference type="ChEBI" id="CHEBI:15378"/>
        <dbReference type="ChEBI" id="CHEBI:67139"/>
        <dbReference type="ChEBI" id="CHEBI:537519"/>
        <dbReference type="EC" id="4.3.3.7"/>
    </reaction>
</comment>
<dbReference type="eggNOG" id="COG0329">
    <property type="taxonomic scope" value="Bacteria"/>
</dbReference>
<keyword evidence="9 12" id="KW-0456">Lyase</keyword>
<feature type="active site" description="Schiff-base intermediate with substrate" evidence="12 14">
    <location>
        <position position="171"/>
    </location>
</feature>
<dbReference type="PROSITE" id="PS00665">
    <property type="entry name" value="DHDPS_1"/>
    <property type="match status" value="1"/>
</dbReference>
<keyword evidence="10 12" id="KW-0704">Schiff base</keyword>
<keyword evidence="7 12" id="KW-0220">Diaminopimelate biosynthesis</keyword>
<evidence type="ECO:0000256" key="6">
    <source>
        <dbReference type="ARBA" id="ARBA00022605"/>
    </source>
</evidence>
<comment type="subunit">
    <text evidence="12">Homotetramer; dimer of dimers.</text>
</comment>
<keyword evidence="6 12" id="KW-0028">Amino-acid biosynthesis</keyword>
<dbReference type="Proteomes" id="UP000006762">
    <property type="component" value="Unassembled WGS sequence"/>
</dbReference>
<evidence type="ECO:0000256" key="3">
    <source>
        <dbReference type="ARBA" id="ARBA00007592"/>
    </source>
</evidence>
<dbReference type="HAMAP" id="MF_00418">
    <property type="entry name" value="DapA"/>
    <property type="match status" value="1"/>
</dbReference>
<name>K2JIF0_9RHOB</name>
<comment type="caution">
    <text evidence="16">The sequence shown here is derived from an EMBL/GenBank/DDBJ whole genome shotgun (WGS) entry which is preliminary data.</text>
</comment>
<dbReference type="UniPathway" id="UPA00034">
    <property type="reaction ID" value="UER00017"/>
</dbReference>
<dbReference type="EMBL" id="AMRK01000001">
    <property type="protein sequence ID" value="EKE74212.1"/>
    <property type="molecule type" value="Genomic_DNA"/>
</dbReference>
<feature type="site" description="Part of a proton relay during catalysis" evidence="12">
    <location>
        <position position="116"/>
    </location>
</feature>
<feature type="binding site" evidence="12">
    <location>
        <position position="212"/>
    </location>
    <ligand>
        <name>pyruvate</name>
        <dbReference type="ChEBI" id="CHEBI:15361"/>
    </ligand>
</feature>
<dbReference type="InterPro" id="IPR002220">
    <property type="entry name" value="DapA-like"/>
</dbReference>
<dbReference type="GO" id="GO:0008840">
    <property type="term" value="F:4-hydroxy-tetrahydrodipicolinate synthase activity"/>
    <property type="evidence" value="ECO:0007669"/>
    <property type="project" value="UniProtKB-UniRule"/>
</dbReference>
<feature type="binding site" evidence="12 15">
    <location>
        <position position="54"/>
    </location>
    <ligand>
        <name>pyruvate</name>
        <dbReference type="ChEBI" id="CHEBI:15361"/>
    </ligand>
</feature>
<dbReference type="PANTHER" id="PTHR12128:SF66">
    <property type="entry name" value="4-HYDROXY-2-OXOGLUTARATE ALDOLASE, MITOCHONDRIAL"/>
    <property type="match status" value="1"/>
</dbReference>
<dbReference type="NCBIfam" id="TIGR00674">
    <property type="entry name" value="dapA"/>
    <property type="match status" value="1"/>
</dbReference>
<dbReference type="AlphaFoldDB" id="K2JIF0"/>
<dbReference type="SUPFAM" id="SSF51569">
    <property type="entry name" value="Aldolase"/>
    <property type="match status" value="1"/>
</dbReference>
<comment type="subcellular location">
    <subcellularLocation>
        <location evidence="12">Cytoplasm</location>
    </subcellularLocation>
</comment>
<dbReference type="PATRIC" id="fig|1208323.3.peg.154"/>
<evidence type="ECO:0000313" key="16">
    <source>
        <dbReference type="EMBL" id="EKE74212.1"/>
    </source>
</evidence>
<evidence type="ECO:0000256" key="2">
    <source>
        <dbReference type="ARBA" id="ARBA00005120"/>
    </source>
</evidence>
<dbReference type="GO" id="GO:0019877">
    <property type="term" value="P:diaminopimelate biosynthetic process"/>
    <property type="evidence" value="ECO:0007669"/>
    <property type="project" value="UniProtKB-UniRule"/>
</dbReference>
<evidence type="ECO:0000256" key="9">
    <source>
        <dbReference type="ARBA" id="ARBA00023239"/>
    </source>
</evidence>
<keyword evidence="5 12" id="KW-0963">Cytoplasm</keyword>
<evidence type="ECO:0000256" key="1">
    <source>
        <dbReference type="ARBA" id="ARBA00003294"/>
    </source>
</evidence>
<proteinExistence type="inferred from homology"/>
<keyword evidence="8 12" id="KW-0457">Lysine biosynthesis</keyword>
<comment type="caution">
    <text evidence="12">Was originally thought to be a dihydrodipicolinate synthase (DHDPS), catalyzing the condensation of (S)-aspartate-beta-semialdehyde [(S)-ASA] and pyruvate to dihydrodipicolinate (DHDP). However, it was shown in E.coli that the product of the enzymatic reaction is not dihydrodipicolinate but in fact (4S)-4-hydroxy-2,3,4,5-tetrahydro-(2S)-dipicolinic acid (HTPA), and that the consecutive dehydration reaction leading to DHDP is not spontaneous but catalyzed by DapB.</text>
</comment>
<evidence type="ECO:0000256" key="10">
    <source>
        <dbReference type="ARBA" id="ARBA00023270"/>
    </source>
</evidence>
<comment type="function">
    <text evidence="1 12">Catalyzes the condensation of (S)-aspartate-beta-semialdehyde [(S)-ASA] and pyruvate to 4-hydroxy-tetrahydrodipicolinate (HTPA).</text>
</comment>
<dbReference type="Pfam" id="PF00701">
    <property type="entry name" value="DHDPS"/>
    <property type="match status" value="1"/>
</dbReference>
<evidence type="ECO:0000256" key="15">
    <source>
        <dbReference type="PIRSR" id="PIRSR001365-2"/>
    </source>
</evidence>
<dbReference type="GO" id="GO:0005737">
    <property type="term" value="C:cytoplasm"/>
    <property type="evidence" value="ECO:0007669"/>
    <property type="project" value="UniProtKB-SubCell"/>
</dbReference>
<dbReference type="PANTHER" id="PTHR12128">
    <property type="entry name" value="DIHYDRODIPICOLINATE SYNTHASE"/>
    <property type="match status" value="1"/>
</dbReference>
<dbReference type="InterPro" id="IPR020625">
    <property type="entry name" value="Schiff_base-form_aldolases_AS"/>
</dbReference>
<dbReference type="PROSITE" id="PS00666">
    <property type="entry name" value="DHDPS_2"/>
    <property type="match status" value="1"/>
</dbReference>
<evidence type="ECO:0000256" key="5">
    <source>
        <dbReference type="ARBA" id="ARBA00022490"/>
    </source>
</evidence>
<evidence type="ECO:0000256" key="4">
    <source>
        <dbReference type="ARBA" id="ARBA00012086"/>
    </source>
</evidence>
<dbReference type="GO" id="GO:0009089">
    <property type="term" value="P:lysine biosynthetic process via diaminopimelate"/>
    <property type="evidence" value="ECO:0007669"/>
    <property type="project" value="UniProtKB-UniRule"/>
</dbReference>
<organism evidence="16 17">
    <name type="scientific">Celeribacter baekdonensis B30</name>
    <dbReference type="NCBI Taxonomy" id="1208323"/>
    <lineage>
        <taxon>Bacteria</taxon>
        <taxon>Pseudomonadati</taxon>
        <taxon>Pseudomonadota</taxon>
        <taxon>Alphaproteobacteria</taxon>
        <taxon>Rhodobacterales</taxon>
        <taxon>Roseobacteraceae</taxon>
        <taxon>Celeribacter</taxon>
    </lineage>
</organism>
<evidence type="ECO:0000313" key="17">
    <source>
        <dbReference type="Proteomes" id="UP000006762"/>
    </source>
</evidence>
<dbReference type="EC" id="4.3.3.7" evidence="4 12"/>
<dbReference type="CDD" id="cd00950">
    <property type="entry name" value="DHDPS"/>
    <property type="match status" value="1"/>
</dbReference>
<evidence type="ECO:0000256" key="11">
    <source>
        <dbReference type="ARBA" id="ARBA00047836"/>
    </source>
</evidence>
<dbReference type="Gene3D" id="3.20.20.70">
    <property type="entry name" value="Aldolase class I"/>
    <property type="match status" value="1"/>
</dbReference>
<dbReference type="PIRSF" id="PIRSF001365">
    <property type="entry name" value="DHDPS"/>
    <property type="match status" value="1"/>
</dbReference>
<protein>
    <recommendedName>
        <fullName evidence="4 12">4-hydroxy-tetrahydrodipicolinate synthase</fullName>
        <shortName evidence="12">HTPA synthase</shortName>
        <ecNumber evidence="4 12">4.3.3.7</ecNumber>
    </recommendedName>
</protein>
<dbReference type="STRING" id="1208323.B30_00760"/>
<evidence type="ECO:0000256" key="13">
    <source>
        <dbReference type="PIRNR" id="PIRNR001365"/>
    </source>
</evidence>
<feature type="active site" description="Proton donor/acceptor" evidence="12 14">
    <location>
        <position position="142"/>
    </location>
</feature>
<evidence type="ECO:0000256" key="8">
    <source>
        <dbReference type="ARBA" id="ARBA00023154"/>
    </source>
</evidence>
<dbReference type="PRINTS" id="PR00146">
    <property type="entry name" value="DHPICSNTHASE"/>
</dbReference>
<comment type="similarity">
    <text evidence="3 12 13">Belongs to the DapA family.</text>
</comment>
<gene>
    <name evidence="12" type="primary">dapA</name>
    <name evidence="16" type="ORF">B30_00760</name>
</gene>
<reference evidence="16 17" key="1">
    <citation type="submission" date="2012-09" db="EMBL/GenBank/DDBJ databases">
        <title>Celeribacter baekdonensis B30 Genome Sequencing.</title>
        <authorList>
            <person name="Wang W."/>
        </authorList>
    </citation>
    <scope>NUCLEOTIDE SEQUENCE [LARGE SCALE GENOMIC DNA]</scope>
    <source>
        <strain evidence="16 17">B30</strain>
    </source>
</reference>
<dbReference type="InterPro" id="IPR013785">
    <property type="entry name" value="Aldolase_TIM"/>
</dbReference>
<feature type="site" description="Part of a proton relay during catalysis" evidence="12">
    <location>
        <position position="53"/>
    </location>
</feature>
<keyword evidence="17" id="KW-1185">Reference proteome</keyword>
<sequence>MENPMSDLSRFDGVFTALITPFTQSGDIDWVAFDRLIDRQLAAGITGLVPVGTTGEAATLTSEEADALIAHTVKRAKGKAYVLAGTGSNSTAKTIAATQRATELGVDGVLVVTPYYNKPSQQGLLNHFSAVADATTADVVLYSVPGRAGVEIAPDTAGALAQRHLNIVAIKEAGGAPSRVTDLRTAAPGLAIHCGDDGLALAFYALGSCGLTSVFSNYDPEICVELYKAWQAGDRLRALDIHEALRDIADAMFIENSPAPVKYVLSNAGLYTASVRMPLAEVSAPSRSVLDQHVVDFKTRREGLAL</sequence>